<accession>A0ABY4SLX9</accession>
<dbReference type="EMBL" id="CP097649">
    <property type="protein sequence ID" value="URI15927.1"/>
    <property type="molecule type" value="Genomic_DNA"/>
</dbReference>
<evidence type="ECO:0000313" key="2">
    <source>
        <dbReference type="Proteomes" id="UP001055429"/>
    </source>
</evidence>
<proteinExistence type="predicted"/>
<reference evidence="1" key="1">
    <citation type="submission" date="2022-05" db="EMBL/GenBank/DDBJ databases">
        <title>Brevundimonas albigilva TT17 genome sequence.</title>
        <authorList>
            <person name="Lee K."/>
            <person name="Son H."/>
        </authorList>
    </citation>
    <scope>NUCLEOTIDE SEQUENCE</scope>
    <source>
        <strain evidence="1">TT17</strain>
    </source>
</reference>
<gene>
    <name evidence="1" type="ORF">M8231_02745</name>
</gene>
<sequence length="89" mass="9960">MDVDEYDDDRDGVICPRCLGDGTVDCHCGGDLCVCDNYGERDCPVCHGEGEVSEEREAKYLESRRKAHEAMQRIWNQDAPPAPKEEGRG</sequence>
<evidence type="ECO:0000313" key="1">
    <source>
        <dbReference type="EMBL" id="URI15927.1"/>
    </source>
</evidence>
<dbReference type="RefSeq" id="WP_250202198.1">
    <property type="nucleotide sequence ID" value="NZ_CP097649.1"/>
</dbReference>
<organism evidence="1 2">
    <name type="scientific">Brevundimonas albigilva</name>
    <dbReference type="NCBI Taxonomy" id="1312364"/>
    <lineage>
        <taxon>Bacteria</taxon>
        <taxon>Pseudomonadati</taxon>
        <taxon>Pseudomonadota</taxon>
        <taxon>Alphaproteobacteria</taxon>
        <taxon>Caulobacterales</taxon>
        <taxon>Caulobacteraceae</taxon>
        <taxon>Brevundimonas</taxon>
    </lineage>
</organism>
<protein>
    <submittedName>
        <fullName evidence="1">Uncharacterized protein</fullName>
    </submittedName>
</protein>
<dbReference type="Proteomes" id="UP001055429">
    <property type="component" value="Chromosome"/>
</dbReference>
<keyword evidence="2" id="KW-1185">Reference proteome</keyword>
<name>A0ABY4SLX9_9CAUL</name>